<keyword evidence="7 10" id="KW-1133">Transmembrane helix</keyword>
<proteinExistence type="inferred from homology"/>
<dbReference type="Pfam" id="PF01554">
    <property type="entry name" value="MatE"/>
    <property type="match status" value="2"/>
</dbReference>
<reference evidence="11" key="1">
    <citation type="journal article" date="2013" name="Extremophiles">
        <title>Proteinivorax tanatarense gen. nov., sp. nov., an anaerobic, haloalkaliphilic, proteolytic bacterium isolated from a decaying algal bloom, and proposal of Proteinivoraceae fam. nov.</title>
        <authorList>
            <person name="Kevbrin V."/>
            <person name="Boltyanskaya Y."/>
            <person name="Zhilina T."/>
            <person name="Kolganova T."/>
            <person name="Lavrentjeva E."/>
            <person name="Kuznetsov B."/>
        </authorList>
    </citation>
    <scope>NUCLEOTIDE SEQUENCE</scope>
    <source>
        <strain evidence="11">Z-910T</strain>
    </source>
</reference>
<evidence type="ECO:0000256" key="2">
    <source>
        <dbReference type="ARBA" id="ARBA00008417"/>
    </source>
</evidence>
<dbReference type="GO" id="GO:0042910">
    <property type="term" value="F:xenobiotic transmembrane transporter activity"/>
    <property type="evidence" value="ECO:0007669"/>
    <property type="project" value="InterPro"/>
</dbReference>
<feature type="transmembrane region" description="Helical" evidence="10">
    <location>
        <begin position="264"/>
        <end position="285"/>
    </location>
</feature>
<dbReference type="InterPro" id="IPR045070">
    <property type="entry name" value="MATE_MepA-like"/>
</dbReference>
<gene>
    <name evidence="11" type="ORF">PRVXT_001053</name>
</gene>
<dbReference type="EMBL" id="CP158367">
    <property type="protein sequence ID" value="XBX75892.1"/>
    <property type="molecule type" value="Genomic_DNA"/>
</dbReference>
<dbReference type="RefSeq" id="WP_350344627.1">
    <property type="nucleotide sequence ID" value="NZ_CP158367.1"/>
</dbReference>
<dbReference type="GO" id="GO:0005886">
    <property type="term" value="C:plasma membrane"/>
    <property type="evidence" value="ECO:0007669"/>
    <property type="project" value="UniProtKB-SubCell"/>
</dbReference>
<evidence type="ECO:0000256" key="3">
    <source>
        <dbReference type="ARBA" id="ARBA00022106"/>
    </source>
</evidence>
<feature type="transmembrane region" description="Helical" evidence="10">
    <location>
        <begin position="388"/>
        <end position="406"/>
    </location>
</feature>
<protein>
    <recommendedName>
        <fullName evidence="3">Multidrug export protein MepA</fullName>
    </recommendedName>
</protein>
<dbReference type="CDD" id="cd13143">
    <property type="entry name" value="MATE_MepA_like"/>
    <property type="match status" value="1"/>
</dbReference>
<evidence type="ECO:0000256" key="4">
    <source>
        <dbReference type="ARBA" id="ARBA00022448"/>
    </source>
</evidence>
<dbReference type="AlphaFoldDB" id="A0AAU7VPM2"/>
<sequence>MKKEENLFKLFLKYAVPSISAMWFFSIYTMIDGIFVGRGVGSQALAAVNLSMPFINTIFAVALLVAVGSSTLITYYFGKGKDHYSNNIFTLNFIILSLLGVTITLFTLLFLEEVALFLGATEETLPLVMDYLKIITIFSTFFMVAYSLEVLVKADGFPFLSIVVVIIAAIVNIFLDYLLVIRLDFGVKGAAIATGASQLISFMIFLSYFLWGNSRLKFIKPEINWSCIKDIFIIGGPESLTELSAGFTIFIFNFSISRVIGAEGLAAFGVIMYLNNLVIMTMIGINQGIQPLISYFNGKNETEKISKLLSLALKTGMVFSALFFLSSQFLTEQLVSLFIDTGEIEVFTLSAVGLEKFSFGFLLCSFNIILSGYFTALRKTKKAMIISLSRGYIVVALSLIIMPAFLGEVGIWMSPLLYESLTLLLAGTIFWRYQKKDKVTKKNKSTATAYRV</sequence>
<evidence type="ECO:0000256" key="6">
    <source>
        <dbReference type="ARBA" id="ARBA00022692"/>
    </source>
</evidence>
<dbReference type="InterPro" id="IPR051327">
    <property type="entry name" value="MATE_MepA_subfamily"/>
</dbReference>
<keyword evidence="5" id="KW-1003">Cell membrane</keyword>
<feature type="transmembrane region" description="Helical" evidence="10">
    <location>
        <begin position="159"/>
        <end position="179"/>
    </location>
</feature>
<evidence type="ECO:0000313" key="11">
    <source>
        <dbReference type="EMBL" id="XBX75892.1"/>
    </source>
</evidence>
<comment type="subcellular location">
    <subcellularLocation>
        <location evidence="1">Cell membrane</location>
        <topology evidence="1">Multi-pass membrane protein</topology>
    </subcellularLocation>
</comment>
<dbReference type="PANTHER" id="PTHR43823:SF3">
    <property type="entry name" value="MULTIDRUG EXPORT PROTEIN MEPA"/>
    <property type="match status" value="1"/>
</dbReference>
<feature type="transmembrane region" description="Helical" evidence="10">
    <location>
        <begin position="412"/>
        <end position="433"/>
    </location>
</feature>
<feature type="transmembrane region" description="Helical" evidence="10">
    <location>
        <begin position="305"/>
        <end position="325"/>
    </location>
</feature>
<evidence type="ECO:0000256" key="9">
    <source>
        <dbReference type="ARBA" id="ARBA00023251"/>
    </source>
</evidence>
<feature type="transmembrane region" description="Helical" evidence="10">
    <location>
        <begin position="357"/>
        <end position="376"/>
    </location>
</feature>
<dbReference type="GO" id="GO:0015297">
    <property type="term" value="F:antiporter activity"/>
    <property type="evidence" value="ECO:0007669"/>
    <property type="project" value="InterPro"/>
</dbReference>
<feature type="transmembrane region" description="Helical" evidence="10">
    <location>
        <begin position="131"/>
        <end position="152"/>
    </location>
</feature>
<evidence type="ECO:0000256" key="8">
    <source>
        <dbReference type="ARBA" id="ARBA00023136"/>
    </source>
</evidence>
<reference evidence="11" key="2">
    <citation type="submission" date="2024-06" db="EMBL/GenBank/DDBJ databases">
        <authorList>
            <person name="Petrova K.O."/>
            <person name="Toshchakov S.V."/>
            <person name="Boltjanskaja Y.V."/>
            <person name="Kevbrin V."/>
        </authorList>
    </citation>
    <scope>NUCLEOTIDE SEQUENCE</scope>
    <source>
        <strain evidence="11">Z-910T</strain>
    </source>
</reference>
<name>A0AAU7VPM2_9FIRM</name>
<dbReference type="InterPro" id="IPR048279">
    <property type="entry name" value="MdtK-like"/>
</dbReference>
<accession>A0AAU7VPM2</accession>
<dbReference type="GO" id="GO:0046677">
    <property type="term" value="P:response to antibiotic"/>
    <property type="evidence" value="ECO:0007669"/>
    <property type="project" value="UniProtKB-KW"/>
</dbReference>
<evidence type="ECO:0000256" key="1">
    <source>
        <dbReference type="ARBA" id="ARBA00004651"/>
    </source>
</evidence>
<dbReference type="PIRSF" id="PIRSF006603">
    <property type="entry name" value="DinF"/>
    <property type="match status" value="1"/>
</dbReference>
<organism evidence="11">
    <name type="scientific">Proteinivorax tanatarense</name>
    <dbReference type="NCBI Taxonomy" id="1260629"/>
    <lineage>
        <taxon>Bacteria</taxon>
        <taxon>Bacillati</taxon>
        <taxon>Bacillota</taxon>
        <taxon>Clostridia</taxon>
        <taxon>Eubacteriales</taxon>
        <taxon>Proteinivoracaceae</taxon>
        <taxon>Proteinivorax</taxon>
    </lineage>
</organism>
<feature type="transmembrane region" description="Helical" evidence="10">
    <location>
        <begin position="51"/>
        <end position="77"/>
    </location>
</feature>
<dbReference type="PANTHER" id="PTHR43823">
    <property type="entry name" value="SPORULATION PROTEIN YKVU"/>
    <property type="match status" value="1"/>
</dbReference>
<feature type="transmembrane region" description="Helical" evidence="10">
    <location>
        <begin position="12"/>
        <end position="31"/>
    </location>
</feature>
<keyword evidence="6 10" id="KW-0812">Transmembrane</keyword>
<dbReference type="InterPro" id="IPR002528">
    <property type="entry name" value="MATE_fam"/>
</dbReference>
<keyword evidence="9" id="KW-0046">Antibiotic resistance</keyword>
<feature type="transmembrane region" description="Helical" evidence="10">
    <location>
        <begin position="191"/>
        <end position="211"/>
    </location>
</feature>
<feature type="transmembrane region" description="Helical" evidence="10">
    <location>
        <begin position="231"/>
        <end position="252"/>
    </location>
</feature>
<keyword evidence="8 10" id="KW-0472">Membrane</keyword>
<keyword evidence="4" id="KW-0813">Transport</keyword>
<feature type="transmembrane region" description="Helical" evidence="10">
    <location>
        <begin position="89"/>
        <end position="111"/>
    </location>
</feature>
<evidence type="ECO:0000256" key="10">
    <source>
        <dbReference type="SAM" id="Phobius"/>
    </source>
</evidence>
<evidence type="ECO:0000256" key="7">
    <source>
        <dbReference type="ARBA" id="ARBA00022989"/>
    </source>
</evidence>
<comment type="similarity">
    <text evidence="2">Belongs to the multi antimicrobial extrusion (MATE) (TC 2.A.66.1) family. MepA subfamily.</text>
</comment>
<evidence type="ECO:0000256" key="5">
    <source>
        <dbReference type="ARBA" id="ARBA00022475"/>
    </source>
</evidence>